<dbReference type="InterPro" id="IPR012334">
    <property type="entry name" value="Pectin_lyas_fold"/>
</dbReference>
<keyword evidence="1" id="KW-0677">Repeat</keyword>
<keyword evidence="3" id="KW-0624">Polysaccharide degradation</keyword>
<evidence type="ECO:0000256" key="3">
    <source>
        <dbReference type="ARBA" id="ARBA00023326"/>
    </source>
</evidence>
<evidence type="ECO:0000256" key="2">
    <source>
        <dbReference type="ARBA" id="ARBA00023277"/>
    </source>
</evidence>
<evidence type="ECO:0000313" key="5">
    <source>
        <dbReference type="Proteomes" id="UP000662572"/>
    </source>
</evidence>
<gene>
    <name evidence="4" type="ORF">GCM10011273_34620</name>
</gene>
<evidence type="ECO:0000256" key="1">
    <source>
        <dbReference type="ARBA" id="ARBA00022737"/>
    </source>
</evidence>
<keyword evidence="2" id="KW-0119">Carbohydrate metabolism</keyword>
<dbReference type="Gene3D" id="2.160.20.10">
    <property type="entry name" value="Single-stranded right-handed beta-helix, Pectin lyase-like"/>
    <property type="match status" value="1"/>
</dbReference>
<sequence length="480" mass="53099">MADIIAKTIAPDIALIHAELKRRNHANSTFSVVFGHALDGLFWDRLRDRGALPKTTLTLEEPFWRGAYWAVFPKRTGTVGTNHLIEARATLVMTWSDAVTNRLNAYAQATETREMLKSYGHIGAGGLDQQSPLLAIRGKDDRLHIISDRIARSVVSAFIDSAQGRALLEAVPAKPGVYSGDIRLKSNTTVYIDGSAVIKSPLLIENVENVIVLSDGLFVDAGQTIIRNSKNVTIDGTIHINQKHGTMACFNSTNVREIGIRLIGGGQWSDGLGHFACQDVEIRNVFLRTSDDNITIYNHRWDTWGDSRNIRVSEATLWADVAHNVMMGIHGNTPSAHHPDAEVIENVTFRNVDVLDHDEDEPDYQGAIGLMVGDDNLVRNITFEDWRVERIEEGKLFSLQVLYNQKYNTSPGRGIDDIKFRNIHFTGSGAFAPSLIRGYSPDRKVRGISIENVTVGGKKLTGAQPDLLEIGDHVEGVSFK</sequence>
<comment type="caution">
    <text evidence="4">The sequence shown here is derived from an EMBL/GenBank/DDBJ whole genome shotgun (WGS) entry which is preliminary data.</text>
</comment>
<dbReference type="AlphaFoldDB" id="A0A918QEK8"/>
<dbReference type="PANTHER" id="PTHR31736">
    <property type="match status" value="1"/>
</dbReference>
<organism evidence="4 5">
    <name type="scientific">Asticcacaulis endophyticus</name>
    <dbReference type="NCBI Taxonomy" id="1395890"/>
    <lineage>
        <taxon>Bacteria</taxon>
        <taxon>Pseudomonadati</taxon>
        <taxon>Pseudomonadota</taxon>
        <taxon>Alphaproteobacteria</taxon>
        <taxon>Caulobacterales</taxon>
        <taxon>Caulobacteraceae</taxon>
        <taxon>Asticcacaulis</taxon>
    </lineage>
</organism>
<accession>A0A918QEK8</accession>
<dbReference type="SUPFAM" id="SSF51126">
    <property type="entry name" value="Pectin lyase-like"/>
    <property type="match status" value="1"/>
</dbReference>
<name>A0A918QEK8_9CAUL</name>
<reference evidence="4" key="2">
    <citation type="submission" date="2020-09" db="EMBL/GenBank/DDBJ databases">
        <authorList>
            <person name="Sun Q."/>
            <person name="Kim S."/>
        </authorList>
    </citation>
    <scope>NUCLEOTIDE SEQUENCE</scope>
    <source>
        <strain evidence="4">KCTC 32296</strain>
    </source>
</reference>
<protein>
    <recommendedName>
        <fullName evidence="6">Glycosyl hydrolases family 28</fullName>
    </recommendedName>
</protein>
<dbReference type="PANTHER" id="PTHR31736:SF9">
    <property type="entry name" value="ENDO-XYLOGALACTURONAN HYDROLASE A-RELATED"/>
    <property type="match status" value="1"/>
</dbReference>
<proteinExistence type="predicted"/>
<dbReference type="GO" id="GO:0000272">
    <property type="term" value="P:polysaccharide catabolic process"/>
    <property type="evidence" value="ECO:0007669"/>
    <property type="project" value="UniProtKB-KW"/>
</dbReference>
<evidence type="ECO:0000313" key="4">
    <source>
        <dbReference type="EMBL" id="GGZ44958.1"/>
    </source>
</evidence>
<dbReference type="Proteomes" id="UP000662572">
    <property type="component" value="Unassembled WGS sequence"/>
</dbReference>
<dbReference type="EMBL" id="BMZB01000008">
    <property type="protein sequence ID" value="GGZ44958.1"/>
    <property type="molecule type" value="Genomic_DNA"/>
</dbReference>
<dbReference type="InterPro" id="IPR011050">
    <property type="entry name" value="Pectin_lyase_fold/virulence"/>
</dbReference>
<evidence type="ECO:0008006" key="6">
    <source>
        <dbReference type="Google" id="ProtNLM"/>
    </source>
</evidence>
<reference evidence="4" key="1">
    <citation type="journal article" date="2014" name="Int. J. Syst. Evol. Microbiol.">
        <title>Complete genome sequence of Corynebacterium casei LMG S-19264T (=DSM 44701T), isolated from a smear-ripened cheese.</title>
        <authorList>
            <consortium name="US DOE Joint Genome Institute (JGI-PGF)"/>
            <person name="Walter F."/>
            <person name="Albersmeier A."/>
            <person name="Kalinowski J."/>
            <person name="Ruckert C."/>
        </authorList>
    </citation>
    <scope>NUCLEOTIDE SEQUENCE</scope>
    <source>
        <strain evidence="4">KCTC 32296</strain>
    </source>
</reference>
<keyword evidence="5" id="KW-1185">Reference proteome</keyword>